<protein>
    <recommendedName>
        <fullName evidence="3">Translocation/assembly module TamB</fullName>
    </recommendedName>
</protein>
<sequence>MSIRDQAEKGFADLFKTKVSIKEAGGSLIGQIVLKGVSIKDIGEIDEVVLHFNPIKFAINKGDIIPSLTKLSFINGKISVARDLKGKWNIDPLLPKPNDKAAPPPPFSGQIVLENCEIAYIDLVGFMGEPTNFQAIAKGVNGEVDLRNIERITFSAAGAVPEKVKAAGLVNSKTGRYELTVTAEQLPFSKWGVYTIPLPGLSPEQGKVDLSLKLTPPKTKGWPVSLSGKATFHDAAARYGNYDLTSIRGNIFIADESLAFQGISGQLNDLPVSLNGRLTGFQSLDLTIGIKQGEINKLAAILPFLKTVPVGGLFSANLRVGGTIGAPTLSGSTSVINGKAYGQAFSGGGDLSFGGKTFRADLRDVVFYGGTLSGPVTINLTGVPQLDLMLNISGLNLATLSQNTPGITGLAGGDLAITGPFSQLKGKLNGRLNRTAVFGQPLNSLRAAFQIKEGEFFLDNLIGESEQAGISAKGRISRDLTFDLLTEASGLKLAGRGIFGPMRASLNRFNGRVSWKLTPAFLSSPLRNMEADGEVSLSDGEIGEQQFDRADGTIEIDHGKIDVKNASLIKGGSKLFIAGQTGIGTETSLVFWTNGSRLEDYKILNYFLPDDLKYPSGNISASFEATGYLPPETRLTEIDQLLDLNINGRIALADGRIGGVKLTSALAGIGWRERALFIEEARLTGPLLRLTADLMISKRSLSGEIQGAADLFSLEEFTYRYGRFSGEIGATIKLSGTPSSPAIAATFRAEELKINDLYFDEAAGSVYWANKQIMTLTPLLFRDEETSLYLNGRAIIDEHSLENSFLDLELKTDGADMAAIYQLLQGIRGEAYRWGITSPNKIAPQKLSLANLSYSAQRAEDGKTVWYDADPRAPNFVRDWGALRAEFEKKEAGIPSENLKGELKALLKFKGKISSPAGSLRAEIKKGGAGAFRYDSLVFSASLADRKVSIEKAVLSKERGELTATGGTDLSGNLDLKIKAKEMPLDICVIFFPGKEFKGTFNLNAALSGPYYAPYFSLSANGRNNLVAGANFSSWSTDIDYQKERLTVHRSLIKTGNDLSTIEGTVIFSGPAMIDLKAQINNGGFGLLNLWNDEVSWVKGEASLSLRAEGSLDTPTINGQIKLNNAEVKLRSLASSLRDIDGTGQIKASLLNIEGLTAIWTGERTRYFSNLLGLSGYIDLKRALVANPEIDLNLAVSPTRIYAAFPNIFVGSLKTGQLSIIGPLRLDQTLGPTLRGAIEIENSVITLSKSSGQPGKGIPFQFELEVDLNKNVYAVMGDIGTLDLSNIFMNLEIESQKLQITGDMRTPTLLGRVRVKRGTVNLLSREFTILTADQQQRYFPYSSEQISDNTAIFTGEKGTEGYLPQIRITSLVNVDDQERDAEGKLYKKRVIIVAKLTGLIGAREEARGLRINLTSFVEDKTKSPPEMRPASYSESDLKVLLLPEFIKGLTGIKTGTKGTDGSQVDTNLVVADFVSSRIQTILFRGLEREVEQKLGLESLTLEYNLGPKVREAMGLREINSMQEDRPAWSVGFVKGFFDRLYIDIRYSQAGEQTVATAAQNAFNYQLTFKITPIWSIIYYREPINLNEPATGYQKVTLKAGFYLW</sequence>
<reference evidence="1 2" key="1">
    <citation type="journal article" date="2016" name="Nat. Commun.">
        <title>Thousands of microbial genomes shed light on interconnected biogeochemical processes in an aquifer system.</title>
        <authorList>
            <person name="Anantharaman K."/>
            <person name="Brown C.T."/>
            <person name="Hug L.A."/>
            <person name="Sharon I."/>
            <person name="Castelle C.J."/>
            <person name="Probst A.J."/>
            <person name="Thomas B.C."/>
            <person name="Singh A."/>
            <person name="Wilkins M.J."/>
            <person name="Karaoz U."/>
            <person name="Brodie E.L."/>
            <person name="Williams K.H."/>
            <person name="Hubbard S.S."/>
            <person name="Banfield J.F."/>
        </authorList>
    </citation>
    <scope>NUCLEOTIDE SEQUENCE [LARGE SCALE GENOMIC DNA]</scope>
</reference>
<dbReference type="InterPro" id="IPR053022">
    <property type="entry name" value="Chloroplast_translocon_comp"/>
</dbReference>
<dbReference type="PANTHER" id="PTHR34457:SF3">
    <property type="entry name" value="PROTEIN TIC236, CHLOROPLASTIC"/>
    <property type="match status" value="1"/>
</dbReference>
<comment type="caution">
    <text evidence="1">The sequence shown here is derived from an EMBL/GenBank/DDBJ whole genome shotgun (WGS) entry which is preliminary data.</text>
</comment>
<proteinExistence type="predicted"/>
<dbReference type="Proteomes" id="UP000178602">
    <property type="component" value="Unassembled WGS sequence"/>
</dbReference>
<evidence type="ECO:0008006" key="3">
    <source>
        <dbReference type="Google" id="ProtNLM"/>
    </source>
</evidence>
<evidence type="ECO:0000313" key="2">
    <source>
        <dbReference type="Proteomes" id="UP000178602"/>
    </source>
</evidence>
<dbReference type="PANTHER" id="PTHR34457">
    <property type="entry name" value="EMBRYO DEFECTIVE 2410"/>
    <property type="match status" value="1"/>
</dbReference>
<evidence type="ECO:0000313" key="1">
    <source>
        <dbReference type="EMBL" id="OGC28309.1"/>
    </source>
</evidence>
<organism evidence="1 2">
    <name type="scientific">candidate division WOR-1 bacterium RIFOXYC12_FULL_54_18</name>
    <dbReference type="NCBI Taxonomy" id="1802584"/>
    <lineage>
        <taxon>Bacteria</taxon>
        <taxon>Bacillati</taxon>
        <taxon>Saganbacteria</taxon>
    </lineage>
</organism>
<name>A0A1F4T709_UNCSA</name>
<dbReference type="EMBL" id="MEUG01000001">
    <property type="protein sequence ID" value="OGC28309.1"/>
    <property type="molecule type" value="Genomic_DNA"/>
</dbReference>
<gene>
    <name evidence="1" type="ORF">A3K49_04935</name>
</gene>
<accession>A0A1F4T709</accession>